<evidence type="ECO:0000313" key="2">
    <source>
        <dbReference type="Proteomes" id="UP000799755"/>
    </source>
</evidence>
<proteinExistence type="predicted"/>
<organism evidence="1 2">
    <name type="scientific">Lindgomyces ingoldianus</name>
    <dbReference type="NCBI Taxonomy" id="673940"/>
    <lineage>
        <taxon>Eukaryota</taxon>
        <taxon>Fungi</taxon>
        <taxon>Dikarya</taxon>
        <taxon>Ascomycota</taxon>
        <taxon>Pezizomycotina</taxon>
        <taxon>Dothideomycetes</taxon>
        <taxon>Pleosporomycetidae</taxon>
        <taxon>Pleosporales</taxon>
        <taxon>Lindgomycetaceae</taxon>
        <taxon>Lindgomyces</taxon>
    </lineage>
</organism>
<dbReference type="Proteomes" id="UP000799755">
    <property type="component" value="Unassembled WGS sequence"/>
</dbReference>
<protein>
    <submittedName>
        <fullName evidence="1">MFS general substrate transporter</fullName>
    </submittedName>
</protein>
<keyword evidence="2" id="KW-1185">Reference proteome</keyword>
<comment type="caution">
    <text evidence="1">The sequence shown here is derived from an EMBL/GenBank/DDBJ whole genome shotgun (WGS) entry which is preliminary data.</text>
</comment>
<accession>A0ACB6QP17</accession>
<reference evidence="1" key="1">
    <citation type="journal article" date="2020" name="Stud. Mycol.">
        <title>101 Dothideomycetes genomes: a test case for predicting lifestyles and emergence of pathogens.</title>
        <authorList>
            <person name="Haridas S."/>
            <person name="Albert R."/>
            <person name="Binder M."/>
            <person name="Bloem J."/>
            <person name="Labutti K."/>
            <person name="Salamov A."/>
            <person name="Andreopoulos B."/>
            <person name="Baker S."/>
            <person name="Barry K."/>
            <person name="Bills G."/>
            <person name="Bluhm B."/>
            <person name="Cannon C."/>
            <person name="Castanera R."/>
            <person name="Culley D."/>
            <person name="Daum C."/>
            <person name="Ezra D."/>
            <person name="Gonzalez J."/>
            <person name="Henrissat B."/>
            <person name="Kuo A."/>
            <person name="Liang C."/>
            <person name="Lipzen A."/>
            <person name="Lutzoni F."/>
            <person name="Magnuson J."/>
            <person name="Mondo S."/>
            <person name="Nolan M."/>
            <person name="Ohm R."/>
            <person name="Pangilinan J."/>
            <person name="Park H.-J."/>
            <person name="Ramirez L."/>
            <person name="Alfaro M."/>
            <person name="Sun H."/>
            <person name="Tritt A."/>
            <person name="Yoshinaga Y."/>
            <person name="Zwiers L.-H."/>
            <person name="Turgeon B."/>
            <person name="Goodwin S."/>
            <person name="Spatafora J."/>
            <person name="Crous P."/>
            <person name="Grigoriev I."/>
        </authorList>
    </citation>
    <scope>NUCLEOTIDE SEQUENCE</scope>
    <source>
        <strain evidence="1">ATCC 200398</strain>
    </source>
</reference>
<dbReference type="EMBL" id="MU003514">
    <property type="protein sequence ID" value="KAF2468729.1"/>
    <property type="molecule type" value="Genomic_DNA"/>
</dbReference>
<gene>
    <name evidence="1" type="ORF">BDR25DRAFT_344012</name>
</gene>
<evidence type="ECO:0000313" key="1">
    <source>
        <dbReference type="EMBL" id="KAF2468729.1"/>
    </source>
</evidence>
<sequence>MASISPKPDVVQPLPNTTAEGEKQDPPTFKRNLRFWSIIFALCTTAILSALEGTVVSTALPTIIQHLGGGSLYLWAVNGYFLASTVVQPLYGQTANIFGRRYLLIFAVAVFVLGSGISGGATSMQMLIAGRVIQGVGGGGLQMLPYLIVSDIVPLRERGSYMAIIFLAVTVGNGIGPFLGGVIVQGASWRWVFYLNLPVGGAVLVLVYFFLHVTFKREPIGTKLRRIDYLGNLIFIASTISILLALTNGGVVHPWSSWRTLVPLALGITGFTAFLIYQRYPTEPSMPPRLFGNRTSMTAFILTFLHSLLTFWTIYFLPIYFQAVLESSPSRSGVQLLPTVLILIPFAAISGRMLAKTGKYKLLHFFGFSVMTLGFGLFTLLHASSRTSAWVCFQAIEAAGSGIAVSVLLPAIQAPLSQADVATATGTFAFIRSFGVVWAVTVPATIFNQRLGYLANARVSDEGVRALLVGGGGYEHATKAFVGSLKGIVREEVVGVYTDTLKLIWQVAIGIAGFGVLLVGLEKQIELQKELESEFGVKEKGGGEVSHEKDQDKVGEVST</sequence>
<name>A0ACB6QP17_9PLEO</name>